<keyword evidence="2" id="KW-1185">Reference proteome</keyword>
<accession>A0A7E4VAC1</accession>
<evidence type="ECO:0000313" key="3">
    <source>
        <dbReference type="WBParaSite" id="Pan_g18463.t1"/>
    </source>
</evidence>
<keyword evidence="1" id="KW-0812">Transmembrane</keyword>
<feature type="transmembrane region" description="Helical" evidence="1">
    <location>
        <begin position="28"/>
        <end position="47"/>
    </location>
</feature>
<reference evidence="2" key="1">
    <citation type="journal article" date="2013" name="Genetics">
        <title>The draft genome and transcriptome of Panagrellus redivivus are shaped by the harsh demands of a free-living lifestyle.</title>
        <authorList>
            <person name="Srinivasan J."/>
            <person name="Dillman A.R."/>
            <person name="Macchietto M.G."/>
            <person name="Heikkinen L."/>
            <person name="Lakso M."/>
            <person name="Fracchia K.M."/>
            <person name="Antoshechkin I."/>
            <person name="Mortazavi A."/>
            <person name="Wong G."/>
            <person name="Sternberg P.W."/>
        </authorList>
    </citation>
    <scope>NUCLEOTIDE SEQUENCE [LARGE SCALE GENOMIC DNA]</scope>
    <source>
        <strain evidence="2">MT8872</strain>
    </source>
</reference>
<proteinExistence type="predicted"/>
<evidence type="ECO:0000313" key="2">
    <source>
        <dbReference type="Proteomes" id="UP000492821"/>
    </source>
</evidence>
<dbReference type="Proteomes" id="UP000492821">
    <property type="component" value="Unassembled WGS sequence"/>
</dbReference>
<dbReference type="WBParaSite" id="Pan_g18463.t1">
    <property type="protein sequence ID" value="Pan_g18463.t1"/>
    <property type="gene ID" value="Pan_g18463"/>
</dbReference>
<organism evidence="2 3">
    <name type="scientific">Panagrellus redivivus</name>
    <name type="common">Microworm</name>
    <dbReference type="NCBI Taxonomy" id="6233"/>
    <lineage>
        <taxon>Eukaryota</taxon>
        <taxon>Metazoa</taxon>
        <taxon>Ecdysozoa</taxon>
        <taxon>Nematoda</taxon>
        <taxon>Chromadorea</taxon>
        <taxon>Rhabditida</taxon>
        <taxon>Tylenchina</taxon>
        <taxon>Panagrolaimomorpha</taxon>
        <taxon>Panagrolaimoidea</taxon>
        <taxon>Panagrolaimidae</taxon>
        <taxon>Panagrellus</taxon>
    </lineage>
</organism>
<protein>
    <submittedName>
        <fullName evidence="3">SERPIN domain-containing protein</fullName>
    </submittedName>
</protein>
<keyword evidence="1" id="KW-0472">Membrane</keyword>
<reference evidence="3" key="2">
    <citation type="submission" date="2020-10" db="UniProtKB">
        <authorList>
            <consortium name="WormBaseParasite"/>
        </authorList>
    </citation>
    <scope>IDENTIFICATION</scope>
</reference>
<evidence type="ECO:0000256" key="1">
    <source>
        <dbReference type="SAM" id="Phobius"/>
    </source>
</evidence>
<sequence length="77" mass="7990">MMLSSLPAHWLSVARADANGKCASGCPAASITLVASWVAMAMVAAGLGGNDDNLMKDVAVSQIIEACRLDENRETVL</sequence>
<dbReference type="AlphaFoldDB" id="A0A7E4VAC1"/>
<name>A0A7E4VAC1_PANRE</name>
<keyword evidence="1" id="KW-1133">Transmembrane helix</keyword>